<name>A0A2K1QU07_9PEZI</name>
<evidence type="ECO:0000259" key="2">
    <source>
        <dbReference type="PROSITE" id="PS50063"/>
    </source>
</evidence>
<keyword evidence="1" id="KW-0560">Oxidoreductase</keyword>
<accession>A0A2K1QU07</accession>
<gene>
    <name evidence="3" type="ORF">CAC42_5096</name>
</gene>
<dbReference type="InterPro" id="IPR003093">
    <property type="entry name" value="Bcl2_BH4"/>
</dbReference>
<dbReference type="EMBL" id="NKHZ01000039">
    <property type="protein sequence ID" value="PNS18557.1"/>
    <property type="molecule type" value="Genomic_DNA"/>
</dbReference>
<evidence type="ECO:0000313" key="3">
    <source>
        <dbReference type="EMBL" id="PNS18557.1"/>
    </source>
</evidence>
<evidence type="ECO:0000256" key="1">
    <source>
        <dbReference type="ARBA" id="ARBA00023002"/>
    </source>
</evidence>
<keyword evidence="4" id="KW-1185">Reference proteome</keyword>
<dbReference type="GO" id="GO:0016491">
    <property type="term" value="F:oxidoreductase activity"/>
    <property type="evidence" value="ECO:0007669"/>
    <property type="project" value="UniProtKB-KW"/>
</dbReference>
<dbReference type="PROSITE" id="PS50063">
    <property type="entry name" value="BH4_2"/>
    <property type="match status" value="1"/>
</dbReference>
<dbReference type="STRING" id="2082308.A0A2K1QU07"/>
<dbReference type="InParanoid" id="A0A2K1QU07"/>
<dbReference type="Pfam" id="PF14027">
    <property type="entry name" value="Questin_oxidase"/>
    <property type="match status" value="1"/>
</dbReference>
<reference evidence="3 4" key="1">
    <citation type="submission" date="2017-06" db="EMBL/GenBank/DDBJ databases">
        <title>Draft genome sequence of a variant of Elsinoe murrayae.</title>
        <authorList>
            <person name="Cheng Q."/>
        </authorList>
    </citation>
    <scope>NUCLEOTIDE SEQUENCE [LARGE SCALE GENOMIC DNA]</scope>
    <source>
        <strain evidence="3 4">CQ-2017a</strain>
    </source>
</reference>
<proteinExistence type="predicted"/>
<dbReference type="OrthoDB" id="10265971at2759"/>
<dbReference type="PANTHER" id="PTHR35870:SF6">
    <property type="entry name" value="MGS207 PROTEIN"/>
    <property type="match status" value="1"/>
</dbReference>
<feature type="domain" description="Apoptosis regulator Bcl-2 family BH4" evidence="2">
    <location>
        <begin position="125"/>
        <end position="144"/>
    </location>
</feature>
<dbReference type="Proteomes" id="UP000243797">
    <property type="component" value="Unassembled WGS sequence"/>
</dbReference>
<sequence>MAMFSLRSLGLGMPSWLSGLTSGGQAGNDIPALQIHDIEENPEKRARTLKHLLKANHINHSIIYNNLRFHNHCPHILGAAYILGADHKQLNKIYDTETRGLEPWQDSPGEISMEDWRSFLGKRNFQRAYIDFFEDQLAQHGYDWEEVVRTFLFDGPEPLVNNLVCGLAHPLIHLGYAYELSSQTIGIEALALTACFYDDQHSYLDDPSYSKPSPDSTSDLFVLLDRIAKDDRFPSLVGKQDGEEADRLFTNPDKEALILEYWNSWEISDPMKQFEDGQKAAAAMLVGAPSKDHPRYDFYLCHALTSSHAIRTLLPLFPAQWHLSLVRQWWLFALSAYVMEMRPAIDVLRIEDYDVKARDWSYVQGQALDSKWSLDAHFVKACRSLQVAAETWGDPNEFYLKAAVRLVEEFDDWGGASY</sequence>
<dbReference type="GO" id="GO:0042981">
    <property type="term" value="P:regulation of apoptotic process"/>
    <property type="evidence" value="ECO:0007669"/>
    <property type="project" value="InterPro"/>
</dbReference>
<organism evidence="3 4">
    <name type="scientific">Sphaceloma murrayae</name>
    <dbReference type="NCBI Taxonomy" id="2082308"/>
    <lineage>
        <taxon>Eukaryota</taxon>
        <taxon>Fungi</taxon>
        <taxon>Dikarya</taxon>
        <taxon>Ascomycota</taxon>
        <taxon>Pezizomycotina</taxon>
        <taxon>Dothideomycetes</taxon>
        <taxon>Dothideomycetidae</taxon>
        <taxon>Myriangiales</taxon>
        <taxon>Elsinoaceae</taxon>
        <taxon>Sphaceloma</taxon>
    </lineage>
</organism>
<dbReference type="InterPro" id="IPR025337">
    <property type="entry name" value="Questin_oxidase-like"/>
</dbReference>
<evidence type="ECO:0000313" key="4">
    <source>
        <dbReference type="Proteomes" id="UP000243797"/>
    </source>
</evidence>
<comment type="caution">
    <text evidence="3">The sequence shown here is derived from an EMBL/GenBank/DDBJ whole genome shotgun (WGS) entry which is preliminary data.</text>
</comment>
<dbReference type="PANTHER" id="PTHR35870">
    <property type="entry name" value="PROTEIN, PUTATIVE (AFU_ORTHOLOGUE AFUA_5G03330)-RELATED"/>
    <property type="match status" value="1"/>
</dbReference>
<dbReference type="AlphaFoldDB" id="A0A2K1QU07"/>
<protein>
    <submittedName>
        <fullName evidence="3">Oxidoreductase</fullName>
    </submittedName>
</protein>